<dbReference type="SUPFAM" id="SSF56112">
    <property type="entry name" value="Protein kinase-like (PK-like)"/>
    <property type="match status" value="1"/>
</dbReference>
<sequence>MSRPPEPQVLAMFTDDLASIQPIVCGRKDCGRRIEVNEPRFSIGNQNVNGRSRIVCSGCNSHYLNSPLTIGKFGFRYHRSLFQLTPAQFDLTQKPMISSILVNWSCHGIPTPSGRSSWTSIVIPRPIRIGPPPLNSSPMPPPSFPPSASHFQHGYPAVSIPSSWTRQASYQMSGSQWNSEPPGYRHANGYSDAHALYGAHRKAWAKRAYQGNAVETIGVLMQVLRDVPGKAKGVIVLNLSEGKEIPANATPTFLIELILATMVPKLREATHGYNFDQSRFVIRDVSSWINLAEENPSSPWFYNKCLGAPNTKSKDKTPVFKRPRTSFIVALVLSVAEWDRYLDFAATIENDTLNKSKSNQRTHESKNKAPSLRPSTPPASRKRTFPEYVYISPDRTRLRKALALNGASDISQAHTHTGHLSLIYLPSQGLGTAPNELVAVKRMYRRRTQNTTTGNWVTTRFLPADEHAMIIQEANLLYWASSLMDFTYSFIHLFLSNADEEPPFTIPQLRFVHAGVAVSHDQVAGNNISNTSSIRRMYLVEEFIEESDGFVKFVHNGDANSLLNTDDPFYHIAEFLCFTQHVQYFKTDGTVFLSDLQVSRKIADGKDIFGGGNVGSVFENFPRQHVCNAYCSWFNLPVMDGSQKD</sequence>
<evidence type="ECO:0000256" key="4">
    <source>
        <dbReference type="SAM" id="MobiDB-lite"/>
    </source>
</evidence>
<organism evidence="6 7">
    <name type="scientific">Mycena albidolilacea</name>
    <dbReference type="NCBI Taxonomy" id="1033008"/>
    <lineage>
        <taxon>Eukaryota</taxon>
        <taxon>Fungi</taxon>
        <taxon>Dikarya</taxon>
        <taxon>Basidiomycota</taxon>
        <taxon>Agaricomycotina</taxon>
        <taxon>Agaricomycetes</taxon>
        <taxon>Agaricomycetidae</taxon>
        <taxon>Agaricales</taxon>
        <taxon>Marasmiineae</taxon>
        <taxon>Mycenaceae</taxon>
        <taxon>Mycena</taxon>
    </lineage>
</organism>
<accession>A0AAD6ZJS4</accession>
<feature type="domain" description="Alpha-type protein kinase" evidence="5">
    <location>
        <begin position="489"/>
        <end position="631"/>
    </location>
</feature>
<dbReference type="GO" id="GO:0005524">
    <property type="term" value="F:ATP binding"/>
    <property type="evidence" value="ECO:0007669"/>
    <property type="project" value="InterPro"/>
</dbReference>
<evidence type="ECO:0000256" key="2">
    <source>
        <dbReference type="ARBA" id="ARBA00022679"/>
    </source>
</evidence>
<keyword evidence="1" id="KW-0723">Serine/threonine-protein kinase</keyword>
<keyword evidence="2" id="KW-0808">Transferase</keyword>
<dbReference type="EMBL" id="JARIHO010000045">
    <property type="protein sequence ID" value="KAJ7324032.1"/>
    <property type="molecule type" value="Genomic_DNA"/>
</dbReference>
<evidence type="ECO:0000256" key="3">
    <source>
        <dbReference type="ARBA" id="ARBA00022777"/>
    </source>
</evidence>
<dbReference type="Pfam" id="PF02816">
    <property type="entry name" value="Alpha_kinase"/>
    <property type="match status" value="1"/>
</dbReference>
<protein>
    <recommendedName>
        <fullName evidence="5">Alpha-type protein kinase domain-containing protein</fullName>
    </recommendedName>
</protein>
<evidence type="ECO:0000313" key="6">
    <source>
        <dbReference type="EMBL" id="KAJ7324032.1"/>
    </source>
</evidence>
<evidence type="ECO:0000259" key="5">
    <source>
        <dbReference type="Pfam" id="PF02816"/>
    </source>
</evidence>
<dbReference type="AlphaFoldDB" id="A0AAD6ZJS4"/>
<dbReference type="Proteomes" id="UP001218218">
    <property type="component" value="Unassembled WGS sequence"/>
</dbReference>
<comment type="caution">
    <text evidence="6">The sequence shown here is derived from an EMBL/GenBank/DDBJ whole genome shotgun (WGS) entry which is preliminary data.</text>
</comment>
<proteinExistence type="predicted"/>
<dbReference type="GO" id="GO:0004674">
    <property type="term" value="F:protein serine/threonine kinase activity"/>
    <property type="evidence" value="ECO:0007669"/>
    <property type="project" value="UniProtKB-KW"/>
</dbReference>
<feature type="region of interest" description="Disordered" evidence="4">
    <location>
        <begin position="355"/>
        <end position="382"/>
    </location>
</feature>
<keyword evidence="7" id="KW-1185">Reference proteome</keyword>
<reference evidence="6" key="1">
    <citation type="submission" date="2023-03" db="EMBL/GenBank/DDBJ databases">
        <title>Massive genome expansion in bonnet fungi (Mycena s.s.) driven by repeated elements and novel gene families across ecological guilds.</title>
        <authorList>
            <consortium name="Lawrence Berkeley National Laboratory"/>
            <person name="Harder C.B."/>
            <person name="Miyauchi S."/>
            <person name="Viragh M."/>
            <person name="Kuo A."/>
            <person name="Thoen E."/>
            <person name="Andreopoulos B."/>
            <person name="Lu D."/>
            <person name="Skrede I."/>
            <person name="Drula E."/>
            <person name="Henrissat B."/>
            <person name="Morin E."/>
            <person name="Kohler A."/>
            <person name="Barry K."/>
            <person name="LaButti K."/>
            <person name="Morin E."/>
            <person name="Salamov A."/>
            <person name="Lipzen A."/>
            <person name="Mereny Z."/>
            <person name="Hegedus B."/>
            <person name="Baldrian P."/>
            <person name="Stursova M."/>
            <person name="Weitz H."/>
            <person name="Taylor A."/>
            <person name="Grigoriev I.V."/>
            <person name="Nagy L.G."/>
            <person name="Martin F."/>
            <person name="Kauserud H."/>
        </authorList>
    </citation>
    <scope>NUCLEOTIDE SEQUENCE</scope>
    <source>
        <strain evidence="6">CBHHK002</strain>
    </source>
</reference>
<gene>
    <name evidence="6" type="ORF">DFH08DRAFT_817506</name>
</gene>
<dbReference type="Gene3D" id="3.20.200.10">
    <property type="entry name" value="MHCK/EF2 kinase"/>
    <property type="match status" value="1"/>
</dbReference>
<evidence type="ECO:0000256" key="1">
    <source>
        <dbReference type="ARBA" id="ARBA00022527"/>
    </source>
</evidence>
<dbReference type="InterPro" id="IPR004166">
    <property type="entry name" value="a-kinase_dom"/>
</dbReference>
<evidence type="ECO:0000313" key="7">
    <source>
        <dbReference type="Proteomes" id="UP001218218"/>
    </source>
</evidence>
<keyword evidence="3" id="KW-0418">Kinase</keyword>
<dbReference type="InterPro" id="IPR011009">
    <property type="entry name" value="Kinase-like_dom_sf"/>
</dbReference>
<name>A0AAD6ZJS4_9AGAR</name>